<dbReference type="PROSITE" id="PS50878">
    <property type="entry name" value="RT_POL"/>
    <property type="match status" value="1"/>
</dbReference>
<dbReference type="Gene3D" id="3.30.70.270">
    <property type="match status" value="2"/>
</dbReference>
<dbReference type="PANTHER" id="PTHR24559:SF427">
    <property type="entry name" value="RNA-DIRECTED DNA POLYMERASE"/>
    <property type="match status" value="1"/>
</dbReference>
<keyword evidence="3" id="KW-0695">RNA-directed DNA polymerase</keyword>
<dbReference type="InterPro" id="IPR043502">
    <property type="entry name" value="DNA/RNA_pol_sf"/>
</dbReference>
<protein>
    <submittedName>
        <fullName evidence="3">Putative reverse transcriptase domain-containing protein</fullName>
    </submittedName>
</protein>
<dbReference type="GO" id="GO:0004190">
    <property type="term" value="F:aspartic-type endopeptidase activity"/>
    <property type="evidence" value="ECO:0007669"/>
    <property type="project" value="InterPro"/>
</dbReference>
<proteinExistence type="predicted"/>
<dbReference type="Pfam" id="PF08284">
    <property type="entry name" value="RVP_2"/>
    <property type="match status" value="1"/>
</dbReference>
<feature type="domain" description="Reverse transcriptase" evidence="2">
    <location>
        <begin position="626"/>
        <end position="829"/>
    </location>
</feature>
<sequence length="895" mass="103912">MSESTKRHEENSNLIMEIRASTNAAIRNQGASIKTLEIYIGQMSKVLQERGFGSLPSSTEANPRDQVKSISTTVKDDSYPIRRIGTPQYAVSTGQNRTLMHETKNDDSISKLFEWLLLLYNSRYAREYQSALHHRKTIFSTARAKIDVYKRKVTLRVGEERIIFTSVKPASSLIKRDYMLSLRERIELDLEARLMGEILVLNRSLDPFFEDYLELNDLNEPIELKRNQCNELMPTIEEGKVVEEFRARNDAKMYSKVFGYPSDYDYNKKIHIDYAYNLKFSCMVDFAVFEDMDAYRDEKIGDVIFGEPFLREVRINARQFNEMITIYNGNDEVWCIVRTFAGMDCVPPRIDDIVDRLRPMAAKRTFKSIVVIMKYLVNINKRCAFLSLNEDILKITVLTTNTPYPSRKIRRIRASTHQRPQRKQDQYAVSKRLIRRIGDIVCEYSGRYQAWSLLQETPIRHMKKKMTDKYYPSGKIKKLEAELWNLKVKGTDVAENKRKFEDTSKNNQNQQQNKKQNTSRAYTAGSSERRNLAEVLSHYALNATITMMRECLKLKNNNRGNQGGDANAPAKVYAVGHAWTNPDSNVVTGTFLLNNRYASILFDTGVDRSFVSTAFSSQIDITPTTLDHYYDVELANRRIIRLNTIIRENRSYFLGKRNLIVHGDESNQGSETRLNIISCTKTQKYILKGCHVFLAHVTAKETEDKSEKKRLEEVPIVRDFPKVFLEDLPDIPKTTFRTRYGHYEFQVMPFGLTNAPAVFMDLMNRLCKPYLDKFMIVFIDDILIYSKNKEEHEEHLKLILELLKKEELYAKFSKSEFWIPNVQFLGHVIDSQGIHVDPAKIKPIKDWASTEIRQFLGLVGYYRRFIKGFLKIAKSMTKLTQKGSLIGVKNKKPPF</sequence>
<evidence type="ECO:0000256" key="1">
    <source>
        <dbReference type="SAM" id="MobiDB-lite"/>
    </source>
</evidence>
<comment type="caution">
    <text evidence="3">The sequence shown here is derived from an EMBL/GenBank/DDBJ whole genome shotgun (WGS) entry which is preliminary data.</text>
</comment>
<evidence type="ECO:0000259" key="2">
    <source>
        <dbReference type="PROSITE" id="PS50878"/>
    </source>
</evidence>
<dbReference type="InterPro" id="IPR053134">
    <property type="entry name" value="RNA-dir_DNA_polymerase"/>
</dbReference>
<reference evidence="3" key="1">
    <citation type="journal article" date="2019" name="Sci. Rep.">
        <title>Draft genome of Tanacetum cinerariifolium, the natural source of mosquito coil.</title>
        <authorList>
            <person name="Yamashiro T."/>
            <person name="Shiraishi A."/>
            <person name="Satake H."/>
            <person name="Nakayama K."/>
        </authorList>
    </citation>
    <scope>NUCLEOTIDE SEQUENCE</scope>
</reference>
<feature type="region of interest" description="Disordered" evidence="1">
    <location>
        <begin position="497"/>
        <end position="526"/>
    </location>
</feature>
<dbReference type="EMBL" id="BKCJ010000019">
    <property type="protein sequence ID" value="GEU28762.1"/>
    <property type="molecule type" value="Genomic_DNA"/>
</dbReference>
<dbReference type="Gene3D" id="3.10.10.10">
    <property type="entry name" value="HIV Type 1 Reverse Transcriptase, subunit A, domain 1"/>
    <property type="match status" value="1"/>
</dbReference>
<dbReference type="CDD" id="cd01647">
    <property type="entry name" value="RT_LTR"/>
    <property type="match status" value="1"/>
</dbReference>
<dbReference type="PANTHER" id="PTHR24559">
    <property type="entry name" value="TRANSPOSON TY3-I GAG-POL POLYPROTEIN"/>
    <property type="match status" value="1"/>
</dbReference>
<evidence type="ECO:0000313" key="3">
    <source>
        <dbReference type="EMBL" id="GEU28762.1"/>
    </source>
</evidence>
<keyword evidence="3" id="KW-0548">Nucleotidyltransferase</keyword>
<dbReference type="Pfam" id="PF00078">
    <property type="entry name" value="RVT_1"/>
    <property type="match status" value="1"/>
</dbReference>
<dbReference type="InterPro" id="IPR000477">
    <property type="entry name" value="RT_dom"/>
</dbReference>
<dbReference type="GO" id="GO:0003964">
    <property type="term" value="F:RNA-directed DNA polymerase activity"/>
    <property type="evidence" value="ECO:0007669"/>
    <property type="project" value="UniProtKB-KW"/>
</dbReference>
<dbReference type="SUPFAM" id="SSF56672">
    <property type="entry name" value="DNA/RNA polymerases"/>
    <property type="match status" value="1"/>
</dbReference>
<dbReference type="InterPro" id="IPR001969">
    <property type="entry name" value="Aspartic_peptidase_AS"/>
</dbReference>
<keyword evidence="3" id="KW-0808">Transferase</keyword>
<dbReference type="PROSITE" id="PS00141">
    <property type="entry name" value="ASP_PROTEASE"/>
    <property type="match status" value="1"/>
</dbReference>
<dbReference type="InterPro" id="IPR043128">
    <property type="entry name" value="Rev_trsase/Diguanyl_cyclase"/>
</dbReference>
<organism evidence="3">
    <name type="scientific">Tanacetum cinerariifolium</name>
    <name type="common">Dalmatian daisy</name>
    <name type="synonym">Chrysanthemum cinerariifolium</name>
    <dbReference type="NCBI Taxonomy" id="118510"/>
    <lineage>
        <taxon>Eukaryota</taxon>
        <taxon>Viridiplantae</taxon>
        <taxon>Streptophyta</taxon>
        <taxon>Embryophyta</taxon>
        <taxon>Tracheophyta</taxon>
        <taxon>Spermatophyta</taxon>
        <taxon>Magnoliopsida</taxon>
        <taxon>eudicotyledons</taxon>
        <taxon>Gunneridae</taxon>
        <taxon>Pentapetalae</taxon>
        <taxon>asterids</taxon>
        <taxon>campanulids</taxon>
        <taxon>Asterales</taxon>
        <taxon>Asteraceae</taxon>
        <taxon>Asteroideae</taxon>
        <taxon>Anthemideae</taxon>
        <taxon>Anthemidinae</taxon>
        <taxon>Tanacetum</taxon>
    </lineage>
</organism>
<accession>A0A699GHP0</accession>
<name>A0A699GHP0_TANCI</name>
<gene>
    <name evidence="3" type="ORF">Tci_000740</name>
</gene>
<feature type="compositionally biased region" description="Low complexity" evidence="1">
    <location>
        <begin position="505"/>
        <end position="516"/>
    </location>
</feature>
<dbReference type="AlphaFoldDB" id="A0A699GHP0"/>
<dbReference type="GO" id="GO:0006508">
    <property type="term" value="P:proteolysis"/>
    <property type="evidence" value="ECO:0007669"/>
    <property type="project" value="InterPro"/>
</dbReference>